<dbReference type="EMBL" id="CP022530">
    <property type="protein sequence ID" value="ASP39600.1"/>
    <property type="molecule type" value="Genomic_DNA"/>
</dbReference>
<accession>A0A222FLE6</accession>
<dbReference type="AlphaFoldDB" id="A0A222FLE6"/>
<evidence type="ECO:0000313" key="4">
    <source>
        <dbReference type="EMBL" id="ASP39600.1"/>
    </source>
</evidence>
<dbReference type="Proteomes" id="UP000202440">
    <property type="component" value="Chromosome"/>
</dbReference>
<keyword evidence="1 4" id="KW-0808">Transferase</keyword>
<evidence type="ECO:0000256" key="1">
    <source>
        <dbReference type="ARBA" id="ARBA00022679"/>
    </source>
</evidence>
<dbReference type="PROSITE" id="PS51186">
    <property type="entry name" value="GNAT"/>
    <property type="match status" value="1"/>
</dbReference>
<dbReference type="CDD" id="cd04301">
    <property type="entry name" value="NAT_SF"/>
    <property type="match status" value="1"/>
</dbReference>
<dbReference type="InterPro" id="IPR050832">
    <property type="entry name" value="Bact_Acetyltransf"/>
</dbReference>
<dbReference type="InterPro" id="IPR000182">
    <property type="entry name" value="GNAT_dom"/>
</dbReference>
<dbReference type="SUPFAM" id="SSF55729">
    <property type="entry name" value="Acyl-CoA N-acyltransferases (Nat)"/>
    <property type="match status" value="1"/>
</dbReference>
<dbReference type="PANTHER" id="PTHR43877">
    <property type="entry name" value="AMINOALKYLPHOSPHONATE N-ACETYLTRANSFERASE-RELATED-RELATED"/>
    <property type="match status" value="1"/>
</dbReference>
<keyword evidence="5" id="KW-1185">Reference proteome</keyword>
<dbReference type="KEGG" id="bsan:CHH28_13375"/>
<organism evidence="4 5">
    <name type="scientific">Bacterioplanes sanyensis</name>
    <dbReference type="NCBI Taxonomy" id="1249553"/>
    <lineage>
        <taxon>Bacteria</taxon>
        <taxon>Pseudomonadati</taxon>
        <taxon>Pseudomonadota</taxon>
        <taxon>Gammaproteobacteria</taxon>
        <taxon>Oceanospirillales</taxon>
        <taxon>Oceanospirillaceae</taxon>
        <taxon>Bacterioplanes</taxon>
    </lineage>
</organism>
<reference evidence="4 5" key="1">
    <citation type="submission" date="2017-07" db="EMBL/GenBank/DDBJ databases">
        <title>Annotated genome sequence of Bacterioplanes sanyensis isolated from Red Sea.</title>
        <authorList>
            <person name="Rehman Z.U."/>
        </authorList>
    </citation>
    <scope>NUCLEOTIDE SEQUENCE [LARGE SCALE GENOMIC DNA]</scope>
    <source>
        <strain evidence="4 5">NV9</strain>
    </source>
</reference>
<dbReference type="InterPro" id="IPR016181">
    <property type="entry name" value="Acyl_CoA_acyltransferase"/>
</dbReference>
<name>A0A222FLE6_9GAMM</name>
<feature type="domain" description="N-acetyltransferase" evidence="3">
    <location>
        <begin position="8"/>
        <end position="173"/>
    </location>
</feature>
<protein>
    <submittedName>
        <fullName evidence="4">GNAT family N-acetyltransferase</fullName>
    </submittedName>
</protein>
<evidence type="ECO:0000259" key="3">
    <source>
        <dbReference type="PROSITE" id="PS51186"/>
    </source>
</evidence>
<dbReference type="GO" id="GO:0016747">
    <property type="term" value="F:acyltransferase activity, transferring groups other than amino-acyl groups"/>
    <property type="evidence" value="ECO:0007669"/>
    <property type="project" value="InterPro"/>
</dbReference>
<evidence type="ECO:0000256" key="2">
    <source>
        <dbReference type="ARBA" id="ARBA00023315"/>
    </source>
</evidence>
<proteinExistence type="predicted"/>
<dbReference type="Gene3D" id="3.40.630.30">
    <property type="match status" value="1"/>
</dbReference>
<keyword evidence="2" id="KW-0012">Acyltransferase</keyword>
<gene>
    <name evidence="4" type="ORF">CHH28_13375</name>
</gene>
<evidence type="ECO:0000313" key="5">
    <source>
        <dbReference type="Proteomes" id="UP000202440"/>
    </source>
</evidence>
<sequence>MHRLGKFVRIRPAHIEDLDAIANLHANSWRIAYRGILSDEFLDNEVGADRLKAWQDKFNCAKNNQKIWVAEEGDDLAGFICIYGDEHETLGTFIDNLHVAAAYQGQGIGRQLMHTVAEWVNHHCASKGLYLEVLADNQQAQRFYQSLAGKPVKSQWWQPPGDGEKVKEWLYVWQQADDVLQNFL</sequence>
<dbReference type="Pfam" id="PF00583">
    <property type="entry name" value="Acetyltransf_1"/>
    <property type="match status" value="1"/>
</dbReference>